<evidence type="ECO:0000256" key="1">
    <source>
        <dbReference type="ARBA" id="ARBA00004141"/>
    </source>
</evidence>
<dbReference type="RefSeq" id="WP_377717986.1">
    <property type="nucleotide sequence ID" value="NZ_JBHSAM010000015.1"/>
</dbReference>
<comment type="caution">
    <text evidence="7">The sequence shown here is derived from an EMBL/GenBank/DDBJ whole genome shotgun (WGS) entry which is preliminary data.</text>
</comment>
<keyword evidence="4 5" id="KW-0472">Membrane</keyword>
<organism evidence="7 8">
    <name type="scientific">Paenibacillus xanthanilyticus</name>
    <dbReference type="NCBI Taxonomy" id="1783531"/>
    <lineage>
        <taxon>Bacteria</taxon>
        <taxon>Bacillati</taxon>
        <taxon>Bacillota</taxon>
        <taxon>Bacilli</taxon>
        <taxon>Bacillales</taxon>
        <taxon>Paenibacillaceae</taxon>
        <taxon>Paenibacillus</taxon>
    </lineage>
</organism>
<accession>A0ABV8JX52</accession>
<feature type="transmembrane region" description="Helical" evidence="5">
    <location>
        <begin position="57"/>
        <end position="77"/>
    </location>
</feature>
<feature type="transmembrane region" description="Helical" evidence="5">
    <location>
        <begin position="12"/>
        <end position="31"/>
    </location>
</feature>
<evidence type="ECO:0000256" key="4">
    <source>
        <dbReference type="ARBA" id="ARBA00023136"/>
    </source>
</evidence>
<comment type="subcellular location">
    <subcellularLocation>
        <location evidence="1">Membrane</location>
        <topology evidence="1">Multi-pass membrane protein</topology>
    </subcellularLocation>
</comment>
<name>A0ABV8JX52_9BACL</name>
<proteinExistence type="predicted"/>
<evidence type="ECO:0000256" key="3">
    <source>
        <dbReference type="ARBA" id="ARBA00022989"/>
    </source>
</evidence>
<feature type="transmembrane region" description="Helical" evidence="5">
    <location>
        <begin position="83"/>
        <end position="101"/>
    </location>
</feature>
<evidence type="ECO:0000313" key="8">
    <source>
        <dbReference type="Proteomes" id="UP001595715"/>
    </source>
</evidence>
<gene>
    <name evidence="7" type="ORF">ACFOZ8_06265</name>
</gene>
<keyword evidence="3 5" id="KW-1133">Transmembrane helix</keyword>
<dbReference type="EMBL" id="JBHSAM010000015">
    <property type="protein sequence ID" value="MFC4099264.1"/>
    <property type="molecule type" value="Genomic_DNA"/>
</dbReference>
<sequence length="114" mass="12515">MSIAWSFWLPYFIVGKAAAAIALLAVFSISLHYKRVKNGAKSCSCFGQMEWLNRMPFARNCAIAVLVVLTTVLHFWLPQSAVTLSDIAATATVIVGLDIAVTTRQFKGWKKAHG</sequence>
<keyword evidence="2 5" id="KW-0812">Transmembrane</keyword>
<protein>
    <submittedName>
        <fullName evidence="7">MauE/DoxX family redox-associated membrane protein</fullName>
    </submittedName>
</protein>
<dbReference type="Proteomes" id="UP001595715">
    <property type="component" value="Unassembled WGS sequence"/>
</dbReference>
<evidence type="ECO:0000313" key="7">
    <source>
        <dbReference type="EMBL" id="MFC4099264.1"/>
    </source>
</evidence>
<evidence type="ECO:0000256" key="2">
    <source>
        <dbReference type="ARBA" id="ARBA00022692"/>
    </source>
</evidence>
<evidence type="ECO:0000259" key="6">
    <source>
        <dbReference type="Pfam" id="PF07291"/>
    </source>
</evidence>
<feature type="domain" description="Methylamine utilisation protein MauE" evidence="6">
    <location>
        <begin position="7"/>
        <end position="71"/>
    </location>
</feature>
<reference evidence="8" key="1">
    <citation type="journal article" date="2019" name="Int. J. Syst. Evol. Microbiol.">
        <title>The Global Catalogue of Microorganisms (GCM) 10K type strain sequencing project: providing services to taxonomists for standard genome sequencing and annotation.</title>
        <authorList>
            <consortium name="The Broad Institute Genomics Platform"/>
            <consortium name="The Broad Institute Genome Sequencing Center for Infectious Disease"/>
            <person name="Wu L."/>
            <person name="Ma J."/>
        </authorList>
    </citation>
    <scope>NUCLEOTIDE SEQUENCE [LARGE SCALE GENOMIC DNA]</scope>
    <source>
        <strain evidence="8">IBRC-M 10987</strain>
    </source>
</reference>
<dbReference type="InterPro" id="IPR009908">
    <property type="entry name" value="Methylamine_util_MauE"/>
</dbReference>
<dbReference type="Pfam" id="PF07291">
    <property type="entry name" value="MauE"/>
    <property type="match status" value="1"/>
</dbReference>
<evidence type="ECO:0000256" key="5">
    <source>
        <dbReference type="SAM" id="Phobius"/>
    </source>
</evidence>
<keyword evidence="8" id="KW-1185">Reference proteome</keyword>